<keyword evidence="1" id="KW-0732">Signal</keyword>
<feature type="domain" description="Secretion system C-terminal sorting" evidence="2">
    <location>
        <begin position="517"/>
        <end position="585"/>
    </location>
</feature>
<gene>
    <name evidence="3" type="ORF">GCM10023187_19050</name>
</gene>
<dbReference type="Proteomes" id="UP001500936">
    <property type="component" value="Unassembled WGS sequence"/>
</dbReference>
<sequence>MLCGGLLFLFLAATAPPAWSQQPLSLPFFDDFSTSPNGPDPARWVPGSGVYINNTMPINHPSVNVATFDGLNASGRPYNFNRVPIAANGPTDTLMSRPINLGGYTPADSVYLSFYWQRKGLGELPDVEDSLRLQFRGSDGQWRTVWKESGGILNNNFTQTLVAVTDLRYLHAGFQFRFQSFDRQVGAFDSWHLDYIYLNRSRSRFDRYIRDIATRQAVSSYLKRYTAMPLRQYLANPAAETADSVTTDINNLFNNFNFTTFRFRVRELVTGRTIQDEPQPLSVLIPSLSSQAKRIRPAPLTGVPATGRAVLRYTFDVLTTDDQNPSIPTINLRMNDTISGQVVLDNYYAYDDGSAEIGIQTNQRQARVAMRFVANEPDAVTGVRLCFLPYQTDQTGQLFALSVYANERGAPGSRALYQKAFTVKYPTVRNGFVDFTFDNAVAVKDTFYIIFTQVNDTPIPIGFDRNSPFGGQVLVNLSSRWEAYSEIRGVPMIRPVMGGTASLVVTGRDEPPVSMQVYPNPTAGAIRWDTDTISSLDVLDLSGRLLHSIPTASGRRTADLGHLNSGFYLLRLSDGQRTVVQKLVIQK</sequence>
<evidence type="ECO:0000256" key="1">
    <source>
        <dbReference type="SAM" id="SignalP"/>
    </source>
</evidence>
<keyword evidence="4" id="KW-1185">Reference proteome</keyword>
<evidence type="ECO:0000259" key="2">
    <source>
        <dbReference type="Pfam" id="PF18962"/>
    </source>
</evidence>
<dbReference type="InterPro" id="IPR026444">
    <property type="entry name" value="Secre_tail"/>
</dbReference>
<name>A0ABP8KBF5_9BACT</name>
<dbReference type="Pfam" id="PF18962">
    <property type="entry name" value="Por_Secre_tail"/>
    <property type="match status" value="1"/>
</dbReference>
<protein>
    <recommendedName>
        <fullName evidence="2">Secretion system C-terminal sorting domain-containing protein</fullName>
    </recommendedName>
</protein>
<dbReference type="NCBIfam" id="TIGR04183">
    <property type="entry name" value="Por_Secre_tail"/>
    <property type="match status" value="1"/>
</dbReference>
<proteinExistence type="predicted"/>
<feature type="signal peptide" evidence="1">
    <location>
        <begin position="1"/>
        <end position="20"/>
    </location>
</feature>
<dbReference type="EMBL" id="BAABHB010000003">
    <property type="protein sequence ID" value="GAA4403196.1"/>
    <property type="molecule type" value="Genomic_DNA"/>
</dbReference>
<comment type="caution">
    <text evidence="3">The sequence shown here is derived from an EMBL/GenBank/DDBJ whole genome shotgun (WGS) entry which is preliminary data.</text>
</comment>
<accession>A0ABP8KBF5</accession>
<reference evidence="4" key="1">
    <citation type="journal article" date="2019" name="Int. J. Syst. Evol. Microbiol.">
        <title>The Global Catalogue of Microorganisms (GCM) 10K type strain sequencing project: providing services to taxonomists for standard genome sequencing and annotation.</title>
        <authorList>
            <consortium name="The Broad Institute Genomics Platform"/>
            <consortium name="The Broad Institute Genome Sequencing Center for Infectious Disease"/>
            <person name="Wu L."/>
            <person name="Ma J."/>
        </authorList>
    </citation>
    <scope>NUCLEOTIDE SEQUENCE [LARGE SCALE GENOMIC DNA]</scope>
    <source>
        <strain evidence="4">JCM 17925</strain>
    </source>
</reference>
<feature type="chain" id="PRO_5046494190" description="Secretion system C-terminal sorting domain-containing protein" evidence="1">
    <location>
        <begin position="21"/>
        <end position="587"/>
    </location>
</feature>
<evidence type="ECO:0000313" key="4">
    <source>
        <dbReference type="Proteomes" id="UP001500936"/>
    </source>
</evidence>
<evidence type="ECO:0000313" key="3">
    <source>
        <dbReference type="EMBL" id="GAA4403196.1"/>
    </source>
</evidence>
<organism evidence="3 4">
    <name type="scientific">Nibrella viscosa</name>
    <dbReference type="NCBI Taxonomy" id="1084524"/>
    <lineage>
        <taxon>Bacteria</taxon>
        <taxon>Pseudomonadati</taxon>
        <taxon>Bacteroidota</taxon>
        <taxon>Cytophagia</taxon>
        <taxon>Cytophagales</taxon>
        <taxon>Spirosomataceae</taxon>
        <taxon>Nibrella</taxon>
    </lineage>
</organism>